<dbReference type="SUPFAM" id="SSF48371">
    <property type="entry name" value="ARM repeat"/>
    <property type="match status" value="1"/>
</dbReference>
<dbReference type="Pfam" id="PF12348">
    <property type="entry name" value="CLASP_N"/>
    <property type="match status" value="2"/>
</dbReference>
<sequence length="1230" mass="135408">MTSSLVLDPDALHDIMLRPNVDAKIAALQSLKSFAKRNPINLSYAFSYFETLRYVVESSDTQLHSLAHSCNGHLIKRIITQNPSYLAEILDAAVPIVIDGLADSKPSIRTSSMSVFKDIWMACPERVDTLIRDLGLSSSNPTVLLGCLDLLIFRITNTSNISFKPFTPPVVALLRNQNQDVRVSASKVLTTFFRVAREAAKEDLAKELANQGVDTGLAENILSSVNYTRRSVSPAPSSPTQSKALNIDFFLQDPRYEIEEFPAEYCHSLDNFRREITLMAPCFEGKETEANWTKREAGVNKLRGLLRGNIAQETPDQYCLALKELSQGIIKAASSLRTVLSTSACQLIKESFMMLGSNLDSISDIYLSATIKFASLAKRITSSNGMMAASAIVAKSSYSVKAINLIQSSLGDKNAQPRLFAAKLIRLELFCHRTIKSIVDSTGGREIMERCIVKGLADANTGVREEMRLAFWAYNELWPTQAASAAHAFDSSIRKGLERVNPTGKPLPSSGATKQSSRPQSGGLREFIMQSRERNSGSRTEMRQESIQSTSGPGPRPRLGMPQRSGVRRAVGSSGSNTSGSSSSGMLRSVSRDRSVSQSSLEESKIKSRSFNSTEERNFRSLQRSVTPEMPVSEVIVANLSSNQPSKTEAGAKLLLENLDNKANVPSLEVLSRTLHRLFINKRKDAVFQPTIYALVSDPKGLEYLSQVFSPTELALSVIYSCPSSTQGYPIVERVLMEVDPEKRLSLVTYLVSHRRDVVGAAGIGNDLYTLKFLEAVVRDCKSIAMNDEVVENIKLLTLYLRVDKDLPVSHVFDELKRDIGYVVLPENVPIPDTPTESRDVEMSDLEVEVEDAKDSKDSKDSKDAKDAKDSKDSKDAKVTKVTKEPETPVYDESLTRLSGTGFYVGENKWESFETQVHNATTALQQLTPSETPETYASLLIKLRSREISEHELNSLAAFVRNSGGSTSTSTSTSGGKENMDESIRVDGAELVREMVRYVEGGSMPVVKAKKVMSVLGSILPQDLVGQEAAVFRMVVKLQGVNDEGIGSDNREEGEDDQGKSIIVAENGTLAKYILMHGGEHLLGEINMILDTEGVVKMIEVCVDEILEHQLIPGKEVYERPLEMCYTYLNMLVKLKRVVGSDGLWDITSGLDISELEKLGQALARGLKLEQVPAVRKLCYMVLQSLAGAYRGVSDARTRQDFEEGVVAQLDDKSVRLLEYIVGSDAGFMS</sequence>
<keyword evidence="5" id="KW-0493">Microtubule</keyword>
<keyword evidence="6" id="KW-0498">Mitosis</keyword>
<gene>
    <name evidence="9" type="ORF">SAPINGB_P006119</name>
</gene>
<evidence type="ECO:0000256" key="3">
    <source>
        <dbReference type="ARBA" id="ARBA00016012"/>
    </source>
</evidence>
<evidence type="ECO:0000256" key="5">
    <source>
        <dbReference type="ARBA" id="ARBA00022701"/>
    </source>
</evidence>
<comment type="similarity">
    <text evidence="2">Belongs to the CLASP family.</text>
</comment>
<dbReference type="RefSeq" id="XP_031856724.1">
    <property type="nucleotide sequence ID" value="XM_032000833.1"/>
</dbReference>
<evidence type="ECO:0000256" key="6">
    <source>
        <dbReference type="ARBA" id="ARBA00022776"/>
    </source>
</evidence>
<keyword evidence="6" id="KW-0131">Cell cycle</keyword>
<dbReference type="InterPro" id="IPR016024">
    <property type="entry name" value="ARM-type_fold"/>
</dbReference>
<dbReference type="PANTHER" id="PTHR21567:SF9">
    <property type="entry name" value="CLIP-ASSOCIATING PROTEIN"/>
    <property type="match status" value="1"/>
</dbReference>
<keyword evidence="4" id="KW-0132">Cell division</keyword>
<evidence type="ECO:0000259" key="8">
    <source>
        <dbReference type="SMART" id="SM01349"/>
    </source>
</evidence>
<dbReference type="InterPro" id="IPR011989">
    <property type="entry name" value="ARM-like"/>
</dbReference>
<dbReference type="GO" id="GO:0051301">
    <property type="term" value="P:cell division"/>
    <property type="evidence" value="ECO:0007669"/>
    <property type="project" value="UniProtKB-KW"/>
</dbReference>
<organism evidence="9 10">
    <name type="scientific">Magnusiomyces paraingens</name>
    <dbReference type="NCBI Taxonomy" id="2606893"/>
    <lineage>
        <taxon>Eukaryota</taxon>
        <taxon>Fungi</taxon>
        <taxon>Dikarya</taxon>
        <taxon>Ascomycota</taxon>
        <taxon>Saccharomycotina</taxon>
        <taxon>Dipodascomycetes</taxon>
        <taxon>Dipodascales</taxon>
        <taxon>Dipodascaceae</taxon>
        <taxon>Magnusiomyces</taxon>
    </lineage>
</organism>
<dbReference type="GO" id="GO:0005881">
    <property type="term" value="C:cytoplasmic microtubule"/>
    <property type="evidence" value="ECO:0007669"/>
    <property type="project" value="TreeGrafter"/>
</dbReference>
<dbReference type="GO" id="GO:0008017">
    <property type="term" value="F:microtubule binding"/>
    <property type="evidence" value="ECO:0007669"/>
    <property type="project" value="TreeGrafter"/>
</dbReference>
<feature type="domain" description="TOG" evidence="8">
    <location>
        <begin position="2"/>
        <end position="217"/>
    </location>
</feature>
<proteinExistence type="inferred from homology"/>
<feature type="region of interest" description="Disordered" evidence="7">
    <location>
        <begin position="827"/>
        <end position="887"/>
    </location>
</feature>
<feature type="compositionally biased region" description="Basic and acidic residues" evidence="7">
    <location>
        <begin position="531"/>
        <end position="544"/>
    </location>
</feature>
<evidence type="ECO:0000313" key="10">
    <source>
        <dbReference type="Proteomes" id="UP000398389"/>
    </source>
</evidence>
<dbReference type="GO" id="GO:0090307">
    <property type="term" value="P:mitotic spindle assembly"/>
    <property type="evidence" value="ECO:0007669"/>
    <property type="project" value="TreeGrafter"/>
</dbReference>
<dbReference type="GO" id="GO:0005815">
    <property type="term" value="C:microtubule organizing center"/>
    <property type="evidence" value="ECO:0007669"/>
    <property type="project" value="TreeGrafter"/>
</dbReference>
<feature type="compositionally biased region" description="Low complexity" evidence="7">
    <location>
        <begin position="963"/>
        <end position="976"/>
    </location>
</feature>
<dbReference type="OrthoDB" id="46159at2759"/>
<dbReference type="Gene3D" id="1.25.10.10">
    <property type="entry name" value="Leucine-rich Repeat Variant"/>
    <property type="match status" value="2"/>
</dbReference>
<dbReference type="EMBL" id="CABVLU010000005">
    <property type="protein sequence ID" value="VVT58264.1"/>
    <property type="molecule type" value="Genomic_DNA"/>
</dbReference>
<evidence type="ECO:0000313" key="9">
    <source>
        <dbReference type="EMBL" id="VVT58264.1"/>
    </source>
</evidence>
<feature type="region of interest" description="Disordered" evidence="7">
    <location>
        <begin position="498"/>
        <end position="625"/>
    </location>
</feature>
<dbReference type="GeneID" id="43584933"/>
<dbReference type="GO" id="GO:1990023">
    <property type="term" value="C:mitotic spindle midzone"/>
    <property type="evidence" value="ECO:0007669"/>
    <property type="project" value="TreeGrafter"/>
</dbReference>
<dbReference type="GO" id="GO:0005876">
    <property type="term" value="C:spindle microtubule"/>
    <property type="evidence" value="ECO:0007669"/>
    <property type="project" value="TreeGrafter"/>
</dbReference>
<keyword evidence="10" id="KW-1185">Reference proteome</keyword>
<dbReference type="SMART" id="SM01349">
    <property type="entry name" value="TOG"/>
    <property type="match status" value="1"/>
</dbReference>
<protein>
    <recommendedName>
        <fullName evidence="3">Protein STU1</fullName>
    </recommendedName>
</protein>
<dbReference type="InterPro" id="IPR024395">
    <property type="entry name" value="CLASP_N_dom"/>
</dbReference>
<dbReference type="PANTHER" id="PTHR21567">
    <property type="entry name" value="CLASP"/>
    <property type="match status" value="1"/>
</dbReference>
<evidence type="ECO:0000256" key="2">
    <source>
        <dbReference type="ARBA" id="ARBA00009549"/>
    </source>
</evidence>
<reference evidence="9 10" key="1">
    <citation type="submission" date="2019-09" db="EMBL/GenBank/DDBJ databases">
        <authorList>
            <person name="Brejova B."/>
        </authorList>
    </citation>
    <scope>NUCLEOTIDE SEQUENCE [LARGE SCALE GENOMIC DNA]</scope>
</reference>
<dbReference type="Proteomes" id="UP000398389">
    <property type="component" value="Unassembled WGS sequence"/>
</dbReference>
<evidence type="ECO:0000256" key="4">
    <source>
        <dbReference type="ARBA" id="ARBA00022618"/>
    </source>
</evidence>
<accession>A0A5E8C3D9</accession>
<dbReference type="AlphaFoldDB" id="A0A5E8C3D9"/>
<evidence type="ECO:0000256" key="1">
    <source>
        <dbReference type="ARBA" id="ARBA00004186"/>
    </source>
</evidence>
<feature type="region of interest" description="Disordered" evidence="7">
    <location>
        <begin position="961"/>
        <end position="981"/>
    </location>
</feature>
<comment type="subcellular location">
    <subcellularLocation>
        <location evidence="1">Cytoplasm</location>
        <location evidence="1">Cytoskeleton</location>
        <location evidence="1">Spindle</location>
    </subcellularLocation>
</comment>
<feature type="compositionally biased region" description="Low complexity" evidence="7">
    <location>
        <begin position="564"/>
        <end position="589"/>
    </location>
</feature>
<dbReference type="InterPro" id="IPR034085">
    <property type="entry name" value="TOG"/>
</dbReference>
<dbReference type="GO" id="GO:0060172">
    <property type="term" value="P:astral microtubule depolymerization"/>
    <property type="evidence" value="ECO:0007669"/>
    <property type="project" value="TreeGrafter"/>
</dbReference>
<name>A0A5E8C3D9_9ASCO</name>
<feature type="compositionally biased region" description="Basic and acidic residues" evidence="7">
    <location>
        <begin position="851"/>
        <end position="887"/>
    </location>
</feature>
<evidence type="ECO:0000256" key="7">
    <source>
        <dbReference type="SAM" id="MobiDB-lite"/>
    </source>
</evidence>
<feature type="compositionally biased region" description="Polar residues" evidence="7">
    <location>
        <begin position="510"/>
        <end position="520"/>
    </location>
</feature>